<organism evidence="1 2">
    <name type="scientific">Persicobacter psychrovividus</name>
    <dbReference type="NCBI Taxonomy" id="387638"/>
    <lineage>
        <taxon>Bacteria</taxon>
        <taxon>Pseudomonadati</taxon>
        <taxon>Bacteroidota</taxon>
        <taxon>Cytophagia</taxon>
        <taxon>Cytophagales</taxon>
        <taxon>Persicobacteraceae</taxon>
        <taxon>Persicobacter</taxon>
    </lineage>
</organism>
<protein>
    <submittedName>
        <fullName evidence="1">Phosphoglycerate mutase</fullName>
    </submittedName>
</protein>
<evidence type="ECO:0000313" key="1">
    <source>
        <dbReference type="EMBL" id="BDC98300.1"/>
    </source>
</evidence>
<dbReference type="Proteomes" id="UP001354989">
    <property type="component" value="Chromosome"/>
</dbReference>
<dbReference type="SUPFAM" id="SSF53254">
    <property type="entry name" value="Phosphoglycerate mutase-like"/>
    <property type="match status" value="1"/>
</dbReference>
<evidence type="ECO:0000313" key="2">
    <source>
        <dbReference type="Proteomes" id="UP001354989"/>
    </source>
</evidence>
<name>A0ABM7VBJ5_9BACT</name>
<dbReference type="CDD" id="cd07067">
    <property type="entry name" value="HP_PGM_like"/>
    <property type="match status" value="1"/>
</dbReference>
<keyword evidence="2" id="KW-1185">Reference proteome</keyword>
<dbReference type="InterPro" id="IPR029033">
    <property type="entry name" value="His_PPase_superfam"/>
</dbReference>
<dbReference type="PANTHER" id="PTHR47623">
    <property type="entry name" value="OS09G0287300 PROTEIN"/>
    <property type="match status" value="1"/>
</dbReference>
<proteinExistence type="predicted"/>
<dbReference type="Pfam" id="PF00300">
    <property type="entry name" value="His_Phos_1"/>
    <property type="match status" value="1"/>
</dbReference>
<dbReference type="EMBL" id="AP025292">
    <property type="protein sequence ID" value="BDC98300.1"/>
    <property type="molecule type" value="Genomic_DNA"/>
</dbReference>
<dbReference type="PANTHER" id="PTHR47623:SF1">
    <property type="entry name" value="OS09G0287300 PROTEIN"/>
    <property type="match status" value="1"/>
</dbReference>
<dbReference type="Gene3D" id="3.40.50.1240">
    <property type="entry name" value="Phosphoglycerate mutase-like"/>
    <property type="match status" value="1"/>
</dbReference>
<reference evidence="1 2" key="1">
    <citation type="submission" date="2021-12" db="EMBL/GenBank/DDBJ databases">
        <title>Genome sequencing of bacteria with rrn-lacking chromosome and rrn-plasmid.</title>
        <authorList>
            <person name="Anda M."/>
            <person name="Iwasaki W."/>
        </authorList>
    </citation>
    <scope>NUCLEOTIDE SEQUENCE [LARGE SCALE GENOMIC DNA]</scope>
    <source>
        <strain evidence="1 2">NBRC 101262</strain>
    </source>
</reference>
<dbReference type="RefSeq" id="WP_332922525.1">
    <property type="nucleotide sequence ID" value="NZ_AP025292.1"/>
</dbReference>
<gene>
    <name evidence="1" type="ORF">PEPS_05810</name>
</gene>
<accession>A0ABM7VBJ5</accession>
<dbReference type="InterPro" id="IPR013078">
    <property type="entry name" value="His_Pase_superF_clade-1"/>
</dbReference>
<sequence>MKYILITRHAKSSWDFPELDDIDRPLNSRGEKNAMSQGLEIKRLKMIPDKVICSPATRTVATGAIMVDLWHLSQKNISVDEHLFHGRIKDYFKSIEQTDPQHNRLMFIGHEPDLSALISHLTDVDIEHFPTAAYCQIEFPVNSWKELSDGQIKGRITHLKAPRKSTEEMAPGLELPDVE</sequence>